<proteinExistence type="predicted"/>
<dbReference type="EMBL" id="MH536811">
    <property type="protein sequence ID" value="AXG66307.1"/>
    <property type="molecule type" value="Genomic_DNA"/>
</dbReference>
<dbReference type="KEGG" id="vg:55609365"/>
<organism evidence="2 3">
    <name type="scientific">Streptomyces phage Annadreamy</name>
    <dbReference type="NCBI Taxonomy" id="2250335"/>
    <lineage>
        <taxon>Viruses</taxon>
        <taxon>Duplodnaviria</taxon>
        <taxon>Heunggongvirae</taxon>
        <taxon>Uroviricota</taxon>
        <taxon>Caudoviricetes</taxon>
        <taxon>Stanwilliamsviridae</taxon>
        <taxon>Loccivirinae</taxon>
        <taxon>Annadreamyvirus</taxon>
        <taxon>Annadreamyvirus annadreamy</taxon>
    </lineage>
</organism>
<feature type="transmembrane region" description="Helical" evidence="1">
    <location>
        <begin position="31"/>
        <end position="53"/>
    </location>
</feature>
<evidence type="ECO:0000313" key="2">
    <source>
        <dbReference type="EMBL" id="AXG66307.1"/>
    </source>
</evidence>
<reference evidence="2 3" key="1">
    <citation type="submission" date="2018-06" db="EMBL/GenBank/DDBJ databases">
        <authorList>
            <person name="Moussa A."/>
            <person name="Couoh J.M."/>
            <person name="Harbem L."/>
            <person name="Okocha J.C."/>
            <person name="Taylor D."/>
            <person name="Teutsch A.B."/>
            <person name="Smith B.R."/>
            <person name="Suri N."/>
            <person name="Layton S.R."/>
            <person name="Kim T."/>
            <person name="Hughes L.E."/>
            <person name="Garlena R.A."/>
            <person name="Russell D.A."/>
            <person name="Pope W.H."/>
            <person name="Jacobs-Sera D."/>
            <person name="Hatfull G.F."/>
        </authorList>
    </citation>
    <scope>NUCLEOTIDE SEQUENCE [LARGE SCALE GENOMIC DNA]</scope>
</reference>
<keyword evidence="1" id="KW-0812">Transmembrane</keyword>
<gene>
    <name evidence="2" type="primary">223</name>
    <name evidence="2" type="ORF">SEA_ANNADREAMY_223</name>
</gene>
<accession>A0A345GTN5</accession>
<dbReference type="RefSeq" id="YP_009839157.1">
    <property type="nucleotide sequence ID" value="NC_048719.1"/>
</dbReference>
<keyword evidence="3" id="KW-1185">Reference proteome</keyword>
<keyword evidence="1" id="KW-0472">Membrane</keyword>
<evidence type="ECO:0000256" key="1">
    <source>
        <dbReference type="SAM" id="Phobius"/>
    </source>
</evidence>
<keyword evidence="1" id="KW-1133">Transmembrane helix</keyword>
<name>A0A345GTN5_9CAUD</name>
<evidence type="ECO:0000313" key="3">
    <source>
        <dbReference type="Proteomes" id="UP000259354"/>
    </source>
</evidence>
<dbReference type="GeneID" id="55609365"/>
<sequence>MRPSTAFFIAAFLSACMVVMNAVSDFAGTAGGFVLAAIFGAAMGWTFASGLIARRRGM</sequence>
<protein>
    <submittedName>
        <fullName evidence="2">Uncharacterized protein</fullName>
    </submittedName>
</protein>
<dbReference type="Proteomes" id="UP000259354">
    <property type="component" value="Segment"/>
</dbReference>
<dbReference type="PROSITE" id="PS51257">
    <property type="entry name" value="PROKAR_LIPOPROTEIN"/>
    <property type="match status" value="1"/>
</dbReference>